<dbReference type="PANTHER" id="PTHR12686:SF8">
    <property type="entry name" value="EXOSOME COMPLEX COMPONENT CSL4"/>
    <property type="match status" value="1"/>
</dbReference>
<dbReference type="AlphaFoldDB" id="A0A382ZPL3"/>
<dbReference type="GO" id="GO:0000178">
    <property type="term" value="C:exosome (RNase complex)"/>
    <property type="evidence" value="ECO:0007669"/>
    <property type="project" value="UniProtKB-KW"/>
</dbReference>
<dbReference type="Gene3D" id="2.40.50.140">
    <property type="entry name" value="Nucleic acid-binding proteins"/>
    <property type="match status" value="1"/>
</dbReference>
<feature type="non-terminal residue" evidence="2">
    <location>
        <position position="119"/>
    </location>
</feature>
<gene>
    <name evidence="2" type="ORF">METZ01_LOCUS450094</name>
</gene>
<keyword evidence="1" id="KW-0271">Exosome</keyword>
<dbReference type="Gene3D" id="2.40.50.100">
    <property type="match status" value="1"/>
</dbReference>
<dbReference type="GO" id="GO:0006396">
    <property type="term" value="P:RNA processing"/>
    <property type="evidence" value="ECO:0007669"/>
    <property type="project" value="InterPro"/>
</dbReference>
<accession>A0A382ZPL3</accession>
<protein>
    <recommendedName>
        <fullName evidence="3">Exosome complex component N-terminal domain-containing protein</fullName>
    </recommendedName>
</protein>
<reference evidence="2" key="1">
    <citation type="submission" date="2018-05" db="EMBL/GenBank/DDBJ databases">
        <authorList>
            <person name="Lanie J.A."/>
            <person name="Ng W.-L."/>
            <person name="Kazmierczak K.M."/>
            <person name="Andrzejewski T.M."/>
            <person name="Davidsen T.M."/>
            <person name="Wayne K.J."/>
            <person name="Tettelin H."/>
            <person name="Glass J.I."/>
            <person name="Rusch D."/>
            <person name="Podicherti R."/>
            <person name="Tsui H.-C.T."/>
            <person name="Winkler M.E."/>
        </authorList>
    </citation>
    <scope>NUCLEOTIDE SEQUENCE</scope>
</reference>
<dbReference type="InterPro" id="IPR039771">
    <property type="entry name" value="Csl4"/>
</dbReference>
<dbReference type="PANTHER" id="PTHR12686">
    <property type="entry name" value="3'-5' EXORIBONUCLEASE CSL4-RELATED"/>
    <property type="match status" value="1"/>
</dbReference>
<dbReference type="SUPFAM" id="SSF110324">
    <property type="entry name" value="Ribosomal L27 protein-like"/>
    <property type="match status" value="1"/>
</dbReference>
<evidence type="ECO:0008006" key="3">
    <source>
        <dbReference type="Google" id="ProtNLM"/>
    </source>
</evidence>
<evidence type="ECO:0000256" key="1">
    <source>
        <dbReference type="ARBA" id="ARBA00022835"/>
    </source>
</evidence>
<sequence>MSNSVLPGDKIAIIEEYEAGSNACDDGHVVRATVIGESEVDKKNRLVNVKNNKPISIPEKDDIVIGTVEAVMGSMIAVMIKYINSRPVKSQVECICATRNIRKKNVALVKDLVKLKIIG</sequence>
<evidence type="ECO:0000313" key="2">
    <source>
        <dbReference type="EMBL" id="SVD97240.1"/>
    </source>
</evidence>
<dbReference type="InterPro" id="IPR012340">
    <property type="entry name" value="NA-bd_OB-fold"/>
</dbReference>
<dbReference type="EMBL" id="UINC01185503">
    <property type="protein sequence ID" value="SVD97240.1"/>
    <property type="molecule type" value="Genomic_DNA"/>
</dbReference>
<proteinExistence type="predicted"/>
<organism evidence="2">
    <name type="scientific">marine metagenome</name>
    <dbReference type="NCBI Taxonomy" id="408172"/>
    <lineage>
        <taxon>unclassified sequences</taxon>
        <taxon>metagenomes</taxon>
        <taxon>ecological metagenomes</taxon>
    </lineage>
</organism>
<name>A0A382ZPL3_9ZZZZ</name>